<accession>A0A3M7SQ75</accession>
<keyword evidence="2" id="KW-1185">Reference proteome</keyword>
<dbReference type="Proteomes" id="UP000276133">
    <property type="component" value="Unassembled WGS sequence"/>
</dbReference>
<comment type="caution">
    <text evidence="1">The sequence shown here is derived from an EMBL/GenBank/DDBJ whole genome shotgun (WGS) entry which is preliminary data.</text>
</comment>
<name>A0A3M7SQ75_BRAPC</name>
<sequence>MLVDNKLVFCTLAFSWLGCESIFAHSYRITTASVRTKLIAVSLFFMNLKQDQPFRVNLNRVALGPNFLMNSSVLTLPN</sequence>
<reference evidence="1 2" key="1">
    <citation type="journal article" date="2018" name="Sci. Rep.">
        <title>Genomic signatures of local adaptation to the degree of environmental predictability in rotifers.</title>
        <authorList>
            <person name="Franch-Gras L."/>
            <person name="Hahn C."/>
            <person name="Garcia-Roger E.M."/>
            <person name="Carmona M.J."/>
            <person name="Serra M."/>
            <person name="Gomez A."/>
        </authorList>
    </citation>
    <scope>NUCLEOTIDE SEQUENCE [LARGE SCALE GENOMIC DNA]</scope>
    <source>
        <strain evidence="1">HYR1</strain>
    </source>
</reference>
<evidence type="ECO:0000313" key="2">
    <source>
        <dbReference type="Proteomes" id="UP000276133"/>
    </source>
</evidence>
<organism evidence="1 2">
    <name type="scientific">Brachionus plicatilis</name>
    <name type="common">Marine rotifer</name>
    <name type="synonym">Brachionus muelleri</name>
    <dbReference type="NCBI Taxonomy" id="10195"/>
    <lineage>
        <taxon>Eukaryota</taxon>
        <taxon>Metazoa</taxon>
        <taxon>Spiralia</taxon>
        <taxon>Gnathifera</taxon>
        <taxon>Rotifera</taxon>
        <taxon>Eurotatoria</taxon>
        <taxon>Monogononta</taxon>
        <taxon>Pseudotrocha</taxon>
        <taxon>Ploima</taxon>
        <taxon>Brachionidae</taxon>
        <taxon>Brachionus</taxon>
    </lineage>
</organism>
<gene>
    <name evidence="1" type="ORF">BpHYR1_047589</name>
</gene>
<dbReference type="EMBL" id="REGN01000964">
    <property type="protein sequence ID" value="RNA37886.1"/>
    <property type="molecule type" value="Genomic_DNA"/>
</dbReference>
<dbReference type="AlphaFoldDB" id="A0A3M7SQ75"/>
<protein>
    <submittedName>
        <fullName evidence="1">Uncharacterized protein</fullName>
    </submittedName>
</protein>
<dbReference type="PROSITE" id="PS51257">
    <property type="entry name" value="PROKAR_LIPOPROTEIN"/>
    <property type="match status" value="1"/>
</dbReference>
<proteinExistence type="predicted"/>
<evidence type="ECO:0000313" key="1">
    <source>
        <dbReference type="EMBL" id="RNA37886.1"/>
    </source>
</evidence>